<dbReference type="AlphaFoldDB" id="A0A0C4DM01"/>
<evidence type="ECO:0000313" key="3">
    <source>
        <dbReference type="EMBL" id="KLU81719.1"/>
    </source>
</evidence>
<feature type="domain" description="DUF8212" evidence="2">
    <location>
        <begin position="249"/>
        <end position="272"/>
    </location>
</feature>
<dbReference type="PANTHER" id="PTHR10622:SF10">
    <property type="entry name" value="HET DOMAIN-CONTAINING PROTEIN"/>
    <property type="match status" value="1"/>
</dbReference>
<dbReference type="Proteomes" id="UP000011715">
    <property type="component" value="Unassembled WGS sequence"/>
</dbReference>
<dbReference type="EMBL" id="ADBL01000188">
    <property type="status" value="NOT_ANNOTATED_CDS"/>
    <property type="molecule type" value="Genomic_DNA"/>
</dbReference>
<dbReference type="VEuPathDB" id="FungiDB:MAPG_00803"/>
<dbReference type="InterPro" id="IPR010730">
    <property type="entry name" value="HET"/>
</dbReference>
<reference evidence="4" key="5">
    <citation type="submission" date="2015-06" db="UniProtKB">
        <authorList>
            <consortium name="EnsemblFungi"/>
        </authorList>
    </citation>
    <scope>IDENTIFICATION</scope>
    <source>
        <strain evidence="4">ATCC 64411</strain>
    </source>
</reference>
<dbReference type="InterPro" id="IPR058525">
    <property type="entry name" value="DUF8212"/>
</dbReference>
<evidence type="ECO:0000313" key="4">
    <source>
        <dbReference type="EnsemblFungi" id="MAPG_00803T0"/>
    </source>
</evidence>
<protein>
    <submittedName>
        <fullName evidence="3 4">Uncharacterized protein</fullName>
    </submittedName>
</protein>
<keyword evidence="5" id="KW-1185">Reference proteome</keyword>
<reference evidence="4" key="4">
    <citation type="journal article" date="2015" name="G3 (Bethesda)">
        <title>Genome sequences of three phytopathogenic species of the Magnaporthaceae family of fungi.</title>
        <authorList>
            <person name="Okagaki L.H."/>
            <person name="Nunes C.C."/>
            <person name="Sailsbery J."/>
            <person name="Clay B."/>
            <person name="Brown D."/>
            <person name="John T."/>
            <person name="Oh Y."/>
            <person name="Young N."/>
            <person name="Fitzgerald M."/>
            <person name="Haas B.J."/>
            <person name="Zeng Q."/>
            <person name="Young S."/>
            <person name="Adiconis X."/>
            <person name="Fan L."/>
            <person name="Levin J.Z."/>
            <person name="Mitchell T.K."/>
            <person name="Okubara P.A."/>
            <person name="Farman M.L."/>
            <person name="Kohn L.M."/>
            <person name="Birren B."/>
            <person name="Ma L.-J."/>
            <person name="Dean R.A."/>
        </authorList>
    </citation>
    <scope>NUCLEOTIDE SEQUENCE</scope>
    <source>
        <strain evidence="4">ATCC 64411 / 73-15</strain>
    </source>
</reference>
<dbReference type="EnsemblFungi" id="MAPG_00803T0">
    <property type="protein sequence ID" value="MAPG_00803T0"/>
    <property type="gene ID" value="MAPG_00803"/>
</dbReference>
<proteinExistence type="predicted"/>
<evidence type="ECO:0000259" key="2">
    <source>
        <dbReference type="Pfam" id="PF26640"/>
    </source>
</evidence>
<dbReference type="eggNOG" id="KOG4177">
    <property type="taxonomic scope" value="Eukaryota"/>
</dbReference>
<gene>
    <name evidence="3" type="ORF">MAPG_00803</name>
</gene>
<reference evidence="3" key="3">
    <citation type="submission" date="2011-03" db="EMBL/GenBank/DDBJ databases">
        <title>Annotation of Magnaporthe poae ATCC 64411.</title>
        <authorList>
            <person name="Ma L.-J."/>
            <person name="Dead R."/>
            <person name="Young S.K."/>
            <person name="Zeng Q."/>
            <person name="Gargeya S."/>
            <person name="Fitzgerald M."/>
            <person name="Haas B."/>
            <person name="Abouelleil A."/>
            <person name="Alvarado L."/>
            <person name="Arachchi H.M."/>
            <person name="Berlin A."/>
            <person name="Brown A."/>
            <person name="Chapman S.B."/>
            <person name="Chen Z."/>
            <person name="Dunbar C."/>
            <person name="Freedman E."/>
            <person name="Gearin G."/>
            <person name="Gellesch M."/>
            <person name="Goldberg J."/>
            <person name="Griggs A."/>
            <person name="Gujja S."/>
            <person name="Heiman D."/>
            <person name="Howarth C."/>
            <person name="Larson L."/>
            <person name="Lui A."/>
            <person name="MacDonald P.J.P."/>
            <person name="Mehta T."/>
            <person name="Montmayeur A."/>
            <person name="Murphy C."/>
            <person name="Neiman D."/>
            <person name="Pearson M."/>
            <person name="Priest M."/>
            <person name="Roberts A."/>
            <person name="Saif S."/>
            <person name="Shea T."/>
            <person name="Shenoy N."/>
            <person name="Sisk P."/>
            <person name="Stolte C."/>
            <person name="Sykes S."/>
            <person name="Yandava C."/>
            <person name="Wortman J."/>
            <person name="Nusbaum C."/>
            <person name="Birren B."/>
        </authorList>
    </citation>
    <scope>NUCLEOTIDE SEQUENCE</scope>
    <source>
        <strain evidence="3">ATCC 64411</strain>
    </source>
</reference>
<feature type="domain" description="Heterokaryon incompatibility" evidence="1">
    <location>
        <begin position="22"/>
        <end position="114"/>
    </location>
</feature>
<dbReference type="PANTHER" id="PTHR10622">
    <property type="entry name" value="HET DOMAIN-CONTAINING PROTEIN"/>
    <property type="match status" value="1"/>
</dbReference>
<dbReference type="EMBL" id="GL876966">
    <property type="protein sequence ID" value="KLU81719.1"/>
    <property type="molecule type" value="Genomic_DNA"/>
</dbReference>
<name>A0A0C4DM01_MAGP6</name>
<dbReference type="OrthoDB" id="5191993at2759"/>
<organism evidence="4 5">
    <name type="scientific">Magnaporthiopsis poae (strain ATCC 64411 / 73-15)</name>
    <name type="common">Kentucky bluegrass fungus</name>
    <name type="synonym">Magnaporthe poae</name>
    <dbReference type="NCBI Taxonomy" id="644358"/>
    <lineage>
        <taxon>Eukaryota</taxon>
        <taxon>Fungi</taxon>
        <taxon>Dikarya</taxon>
        <taxon>Ascomycota</taxon>
        <taxon>Pezizomycotina</taxon>
        <taxon>Sordariomycetes</taxon>
        <taxon>Sordariomycetidae</taxon>
        <taxon>Magnaporthales</taxon>
        <taxon>Magnaporthaceae</taxon>
        <taxon>Magnaporthiopsis</taxon>
    </lineage>
</organism>
<evidence type="ECO:0000259" key="1">
    <source>
        <dbReference type="Pfam" id="PF06985"/>
    </source>
</evidence>
<evidence type="ECO:0000313" key="5">
    <source>
        <dbReference type="Proteomes" id="UP000011715"/>
    </source>
</evidence>
<sequence>MRLLNTQTLQLEFFVSEEKPEYAILSHTWGSEEVLFENVRNGKGSLLECGKSGLEKVLKSAELAAQNDYQYIWIDACCIDKSSSAELSEAINSMFDWYQRSAVCYAFLSDYQARDSELSEARWFVRGWTLQELIAPPEVHFYDSAWTRFGDRCSLSSKITAITGIDERLLRKQFSCFHHEGTLGGPERGCRHCSIEDVALTRRLLGSYSISTRMSWAARRKTTRVEDIAYCLLGIFDVAMPLLYGEGLKAFRRLQEEIVRHSSDQTFLTWRYYPREGHRYSAVFAAHPDNFEGGDRIRAVPPLLPEFAETTVRNGGAVELEIHLAPCTVYLRSFERPYPRKFPDAYLAVLDCSEVTDEFCRLSILLKETNTAPPRSAAPRSFRRLRHAVDACFPPLLFSPTADGNARTFGDWNDTAPFRIEPELSKMTRCRILLHEIQEEWPARNIIDRRAYFTIKGGLKSGYYVRRQVPDPTSSTWENGLPYRLLGPIGSGVWLYIYGAASISSGKCEFTVIWGTFKENDTPFCEVVQKFGWTALKEYSLATALGVWDDGFDIRTLEAFSSLAWVTGDASIRVEATIKGNEFFGRKRFDVEVTIKEVGCDHDMCHGAIPCKRQAVL</sequence>
<dbReference type="Pfam" id="PF06985">
    <property type="entry name" value="HET"/>
    <property type="match status" value="1"/>
</dbReference>
<reference evidence="5" key="2">
    <citation type="submission" date="2010-05" db="EMBL/GenBank/DDBJ databases">
        <title>The genome sequence of Magnaporthe poae strain ATCC 64411.</title>
        <authorList>
            <person name="Ma L.-J."/>
            <person name="Dead R."/>
            <person name="Young S."/>
            <person name="Zeng Q."/>
            <person name="Koehrsen M."/>
            <person name="Alvarado L."/>
            <person name="Berlin A."/>
            <person name="Chapman S.B."/>
            <person name="Chen Z."/>
            <person name="Freedman E."/>
            <person name="Gellesch M."/>
            <person name="Goldberg J."/>
            <person name="Griggs A."/>
            <person name="Gujja S."/>
            <person name="Heilman E.R."/>
            <person name="Heiman D."/>
            <person name="Hepburn T."/>
            <person name="Howarth C."/>
            <person name="Jen D."/>
            <person name="Larson L."/>
            <person name="Mehta T."/>
            <person name="Neiman D."/>
            <person name="Pearson M."/>
            <person name="Roberts A."/>
            <person name="Saif S."/>
            <person name="Shea T."/>
            <person name="Shenoy N."/>
            <person name="Sisk P."/>
            <person name="Stolte C."/>
            <person name="Sykes S."/>
            <person name="Walk T."/>
            <person name="White J."/>
            <person name="Yandava C."/>
            <person name="Haas B."/>
            <person name="Nusbaum C."/>
            <person name="Birren B."/>
        </authorList>
    </citation>
    <scope>NUCLEOTIDE SEQUENCE [LARGE SCALE GENOMIC DNA]</scope>
    <source>
        <strain evidence="5">ATCC 64411 / 73-15</strain>
    </source>
</reference>
<accession>A0A0C4DM01</accession>
<dbReference type="STRING" id="644358.A0A0C4DM01"/>
<dbReference type="Pfam" id="PF26640">
    <property type="entry name" value="DUF8212"/>
    <property type="match status" value="1"/>
</dbReference>
<reference evidence="3" key="1">
    <citation type="submission" date="2010-05" db="EMBL/GenBank/DDBJ databases">
        <title>The Genome Sequence of Magnaporthe poae strain ATCC 64411.</title>
        <authorList>
            <consortium name="The Broad Institute Genome Sequencing Platform"/>
            <consortium name="Broad Institute Genome Sequencing Center for Infectious Disease"/>
            <person name="Ma L.-J."/>
            <person name="Dead R."/>
            <person name="Young S."/>
            <person name="Zeng Q."/>
            <person name="Koehrsen M."/>
            <person name="Alvarado L."/>
            <person name="Berlin A."/>
            <person name="Chapman S.B."/>
            <person name="Chen Z."/>
            <person name="Freedman E."/>
            <person name="Gellesch M."/>
            <person name="Goldberg J."/>
            <person name="Griggs A."/>
            <person name="Gujja S."/>
            <person name="Heilman E.R."/>
            <person name="Heiman D."/>
            <person name="Hepburn T."/>
            <person name="Howarth C."/>
            <person name="Jen D."/>
            <person name="Larson L."/>
            <person name="Mehta T."/>
            <person name="Neiman D."/>
            <person name="Pearson M."/>
            <person name="Roberts A."/>
            <person name="Saif S."/>
            <person name="Shea T."/>
            <person name="Shenoy N."/>
            <person name="Sisk P."/>
            <person name="Stolte C."/>
            <person name="Sykes S."/>
            <person name="Walk T."/>
            <person name="White J."/>
            <person name="Yandava C."/>
            <person name="Haas B."/>
            <person name="Nusbaum C."/>
            <person name="Birren B."/>
        </authorList>
    </citation>
    <scope>NUCLEOTIDE SEQUENCE</scope>
    <source>
        <strain evidence="3">ATCC 64411</strain>
    </source>
</reference>